<sequence>MRFTIKAKLGVAFALVLLMLGGIGTLAITSLSSSNDRMQAFAARPFSQIQRVLRFESMSFDAARMFARSLLEPTNASREKLFADFKAHDAKFQGLLKDYTDLVPVEERARIQPLRDNWTKLSEAVTKGMEFAVLNGNNTAANLSTTELPATFADVTTRLSDLKNRADLSVEGRSLLEGLEVKGYQMRGDLYRAVVITDEAALAKTATAFGDLRSALYRDLVKLAELGATGGFSDGVGSLTTAVRQWTAVADKIFALGVANTDAKALRTYVGPFTDARKAVVEEVAKLRSYEEQVAQTFVHDTQGAYESTRTITITVAVSAVLLGIAMASWIAITISRGLSKAVASAQSVAAGDLTKDVAVTGRDEISDLLSAIQAMTVKLRGVVTEALMAASNVSSGSQELSASAEQLS</sequence>
<dbReference type="GO" id="GO:0007165">
    <property type="term" value="P:signal transduction"/>
    <property type="evidence" value="ECO:0007669"/>
    <property type="project" value="InterPro"/>
</dbReference>
<evidence type="ECO:0000259" key="4">
    <source>
        <dbReference type="PROSITE" id="PS50885"/>
    </source>
</evidence>
<keyword evidence="3" id="KW-0812">Transmembrane</keyword>
<dbReference type="EMBL" id="FOPM01000046">
    <property type="protein sequence ID" value="SFH13697.1"/>
    <property type="molecule type" value="Genomic_DNA"/>
</dbReference>
<evidence type="ECO:0000313" key="6">
    <source>
        <dbReference type="Proteomes" id="UP000199229"/>
    </source>
</evidence>
<feature type="non-terminal residue" evidence="5">
    <location>
        <position position="409"/>
    </location>
</feature>
<dbReference type="InterPro" id="IPR051310">
    <property type="entry name" value="MCP_chemotaxis"/>
</dbReference>
<reference evidence="6" key="1">
    <citation type="submission" date="2016-10" db="EMBL/GenBank/DDBJ databases">
        <authorList>
            <person name="Varghese N."/>
            <person name="Submissions S."/>
        </authorList>
    </citation>
    <scope>NUCLEOTIDE SEQUENCE [LARGE SCALE GENOMIC DNA]</scope>
    <source>
        <strain evidence="6">Gh-105</strain>
    </source>
</reference>
<dbReference type="InterPro" id="IPR003660">
    <property type="entry name" value="HAMP_dom"/>
</dbReference>
<feature type="transmembrane region" description="Helical" evidence="3">
    <location>
        <begin position="312"/>
        <end position="333"/>
    </location>
</feature>
<dbReference type="AlphaFoldDB" id="A0A1I2XKS7"/>
<comment type="similarity">
    <text evidence="2">Belongs to the methyl-accepting chemotaxis (MCP) protein family.</text>
</comment>
<evidence type="ECO:0000313" key="5">
    <source>
        <dbReference type="EMBL" id="SFH13697.1"/>
    </source>
</evidence>
<keyword evidence="6" id="KW-1185">Reference proteome</keyword>
<dbReference type="PANTHER" id="PTHR43531">
    <property type="entry name" value="PROTEIN ICFG"/>
    <property type="match status" value="1"/>
</dbReference>
<accession>A0A1I2XKS7</accession>
<name>A0A1I2XKS7_9HYPH</name>
<proteinExistence type="inferred from homology"/>
<dbReference type="PANTHER" id="PTHR43531:SF11">
    <property type="entry name" value="METHYL-ACCEPTING CHEMOTAXIS PROTEIN 3"/>
    <property type="match status" value="1"/>
</dbReference>
<dbReference type="InterPro" id="IPR024478">
    <property type="entry name" value="HlyB_4HB_MCP"/>
</dbReference>
<dbReference type="CDD" id="cd06225">
    <property type="entry name" value="HAMP"/>
    <property type="match status" value="1"/>
</dbReference>
<dbReference type="SMART" id="SM00304">
    <property type="entry name" value="HAMP"/>
    <property type="match status" value="1"/>
</dbReference>
<keyword evidence="1" id="KW-0145">Chemotaxis</keyword>
<dbReference type="Gene3D" id="6.10.340.10">
    <property type="match status" value="1"/>
</dbReference>
<evidence type="ECO:0000256" key="2">
    <source>
        <dbReference type="ARBA" id="ARBA00029447"/>
    </source>
</evidence>
<dbReference type="GO" id="GO:0005886">
    <property type="term" value="C:plasma membrane"/>
    <property type="evidence" value="ECO:0007669"/>
    <property type="project" value="TreeGrafter"/>
</dbReference>
<dbReference type="GO" id="GO:0006935">
    <property type="term" value="P:chemotaxis"/>
    <property type="evidence" value="ECO:0007669"/>
    <property type="project" value="UniProtKB-KW"/>
</dbReference>
<evidence type="ECO:0000256" key="1">
    <source>
        <dbReference type="ARBA" id="ARBA00022500"/>
    </source>
</evidence>
<dbReference type="SUPFAM" id="SSF158472">
    <property type="entry name" value="HAMP domain-like"/>
    <property type="match status" value="1"/>
</dbReference>
<dbReference type="OrthoDB" id="9814362at2"/>
<dbReference type="Pfam" id="PF00672">
    <property type="entry name" value="HAMP"/>
    <property type="match status" value="1"/>
</dbReference>
<feature type="domain" description="HAMP" evidence="4">
    <location>
        <begin position="333"/>
        <end position="385"/>
    </location>
</feature>
<dbReference type="Proteomes" id="UP000199229">
    <property type="component" value="Unassembled WGS sequence"/>
</dbReference>
<dbReference type="PROSITE" id="PS50885">
    <property type="entry name" value="HAMP"/>
    <property type="match status" value="1"/>
</dbReference>
<protein>
    <submittedName>
        <fullName evidence="5">Methyl-accepting chemotaxis protein</fullName>
    </submittedName>
</protein>
<dbReference type="GO" id="GO:0004888">
    <property type="term" value="F:transmembrane signaling receptor activity"/>
    <property type="evidence" value="ECO:0007669"/>
    <property type="project" value="TreeGrafter"/>
</dbReference>
<keyword evidence="3" id="KW-1133">Transmembrane helix</keyword>
<organism evidence="5 6">
    <name type="scientific">Methylobacterium gossipiicola</name>
    <dbReference type="NCBI Taxonomy" id="582675"/>
    <lineage>
        <taxon>Bacteria</taxon>
        <taxon>Pseudomonadati</taxon>
        <taxon>Pseudomonadota</taxon>
        <taxon>Alphaproteobacteria</taxon>
        <taxon>Hyphomicrobiales</taxon>
        <taxon>Methylobacteriaceae</taxon>
        <taxon>Methylobacterium</taxon>
    </lineage>
</organism>
<dbReference type="STRING" id="582675.SAMN05192565_14610"/>
<gene>
    <name evidence="5" type="ORF">SAMN05192565_14610</name>
</gene>
<evidence type="ECO:0000256" key="3">
    <source>
        <dbReference type="SAM" id="Phobius"/>
    </source>
</evidence>
<dbReference type="RefSeq" id="WP_143103826.1">
    <property type="nucleotide sequence ID" value="NZ_FOPM01000046.1"/>
</dbReference>
<dbReference type="Pfam" id="PF12729">
    <property type="entry name" value="4HB_MCP_1"/>
    <property type="match status" value="1"/>
</dbReference>
<keyword evidence="3" id="KW-0472">Membrane</keyword>